<keyword evidence="7 11" id="KW-0560">Oxidoreductase</keyword>
<dbReference type="STRING" id="10228.B3RXJ9"/>
<comment type="function">
    <text evidence="9">Cytochromes P450 are a group of heme-thiolate monooxygenases. They oxidize a variety of structurally unrelated compounds, including steroids, fatty acids, and xenobiotics.</text>
</comment>
<dbReference type="OMA" id="QSWEDIC"/>
<evidence type="ECO:0000256" key="8">
    <source>
        <dbReference type="ARBA" id="ARBA00023004"/>
    </source>
</evidence>
<keyword evidence="12" id="KW-0812">Transmembrane</keyword>
<comment type="cofactor">
    <cofactor evidence="10">
        <name>heme</name>
        <dbReference type="ChEBI" id="CHEBI:30413"/>
    </cofactor>
</comment>
<keyword evidence="6" id="KW-0492">Microsome</keyword>
<name>B3RXJ9_TRIAD</name>
<evidence type="ECO:0000256" key="10">
    <source>
        <dbReference type="PIRSR" id="PIRSR602401-1"/>
    </source>
</evidence>
<dbReference type="PRINTS" id="PR00385">
    <property type="entry name" value="P450"/>
</dbReference>
<keyword evidence="8 10" id="KW-0408">Iron</keyword>
<keyword evidence="14" id="KW-1185">Reference proteome</keyword>
<keyword evidence="12" id="KW-1133">Transmembrane helix</keyword>
<dbReference type="InterPro" id="IPR050705">
    <property type="entry name" value="Cytochrome_P450_3A"/>
</dbReference>
<keyword evidence="6" id="KW-0256">Endoplasmic reticulum</keyword>
<dbReference type="GO" id="GO:0005506">
    <property type="term" value="F:iron ion binding"/>
    <property type="evidence" value="ECO:0007669"/>
    <property type="project" value="InterPro"/>
</dbReference>
<keyword evidence="12" id="KW-0472">Membrane</keyword>
<evidence type="ECO:0000256" key="1">
    <source>
        <dbReference type="ARBA" id="ARBA00004174"/>
    </source>
</evidence>
<dbReference type="GO" id="GO:0005789">
    <property type="term" value="C:endoplasmic reticulum membrane"/>
    <property type="evidence" value="ECO:0007669"/>
    <property type="project" value="UniProtKB-SubCell"/>
</dbReference>
<evidence type="ECO:0008006" key="15">
    <source>
        <dbReference type="Google" id="ProtNLM"/>
    </source>
</evidence>
<dbReference type="AlphaFoldDB" id="B3RXJ9"/>
<evidence type="ECO:0000256" key="7">
    <source>
        <dbReference type="ARBA" id="ARBA00023002"/>
    </source>
</evidence>
<dbReference type="FunFam" id="1.10.630.10:FF:000042">
    <property type="entry name" value="Cytochrome P450"/>
    <property type="match status" value="1"/>
</dbReference>
<dbReference type="Proteomes" id="UP000009022">
    <property type="component" value="Unassembled WGS sequence"/>
</dbReference>
<evidence type="ECO:0000256" key="2">
    <source>
        <dbReference type="ARBA" id="ARBA00004406"/>
    </source>
</evidence>
<reference evidence="13 14" key="1">
    <citation type="journal article" date="2008" name="Nature">
        <title>The Trichoplax genome and the nature of placozoans.</title>
        <authorList>
            <person name="Srivastava M."/>
            <person name="Begovic E."/>
            <person name="Chapman J."/>
            <person name="Putnam N.H."/>
            <person name="Hellsten U."/>
            <person name="Kawashima T."/>
            <person name="Kuo A."/>
            <person name="Mitros T."/>
            <person name="Salamov A."/>
            <person name="Carpenter M.L."/>
            <person name="Signorovitch A.Y."/>
            <person name="Moreno M.A."/>
            <person name="Kamm K."/>
            <person name="Grimwood J."/>
            <person name="Schmutz J."/>
            <person name="Shapiro H."/>
            <person name="Grigoriev I.V."/>
            <person name="Buss L.W."/>
            <person name="Schierwater B."/>
            <person name="Dellaporta S.L."/>
            <person name="Rokhsar D.S."/>
        </authorList>
    </citation>
    <scope>NUCLEOTIDE SEQUENCE [LARGE SCALE GENOMIC DNA]</scope>
    <source>
        <strain evidence="13 14">Grell-BS-1999</strain>
    </source>
</reference>
<dbReference type="Pfam" id="PF00067">
    <property type="entry name" value="p450"/>
    <property type="match status" value="1"/>
</dbReference>
<dbReference type="GO" id="GO:0020037">
    <property type="term" value="F:heme binding"/>
    <property type="evidence" value="ECO:0007669"/>
    <property type="project" value="InterPro"/>
</dbReference>
<dbReference type="InterPro" id="IPR036396">
    <property type="entry name" value="Cyt_P450_sf"/>
</dbReference>
<evidence type="ECO:0000256" key="6">
    <source>
        <dbReference type="ARBA" id="ARBA00022848"/>
    </source>
</evidence>
<evidence type="ECO:0000256" key="12">
    <source>
        <dbReference type="SAM" id="Phobius"/>
    </source>
</evidence>
<dbReference type="GeneID" id="6753975"/>
<evidence type="ECO:0000256" key="5">
    <source>
        <dbReference type="ARBA" id="ARBA00022723"/>
    </source>
</evidence>
<dbReference type="PANTHER" id="PTHR24302">
    <property type="entry name" value="CYTOCHROME P450 FAMILY 3"/>
    <property type="match status" value="1"/>
</dbReference>
<comment type="subcellular location">
    <subcellularLocation>
        <location evidence="2">Endoplasmic reticulum membrane</location>
        <topology evidence="2">Peripheral membrane protein</topology>
    </subcellularLocation>
    <subcellularLocation>
        <location evidence="1">Microsome membrane</location>
        <topology evidence="1">Peripheral membrane protein</topology>
    </subcellularLocation>
</comment>
<dbReference type="CTD" id="6753975"/>
<sequence length="503" mass="57121">MALQELLTSSISLREILLPIVMVLLCYGFIHKLYDDYYRPYRRLRKCGLKMPIPKPFAGNVMDYGSRDQHTAQIKRQELYGNVYGTFIFCAPTIWIGDPEMLKAVMVKDFANFTNRYALVSLMRPFDKTLLRLTNKDWKRVRTTLVPTFSASKLKTILPFIRVASDNLVDKLFQVEVNRKAVNIWQVCGQFTMRVILATAFGIEFESEEHEAKITKAAGMILRDTNTFVQFFVVYASPLFKILEPVVGGDIMKSINLLTETIEQVICQRRKNLKEGIPCRKDILQHMIEAGNSDNISDEEIIAQAVIFLIAGHETTANTLALASYSLATNPETQEKLITEIDDKCPNASNLDYETLSTLPYLEMVISETLRMYPAGFFVNRCAKEDIIINGVDIPKNSMIGLPIYAVHHNPQFWPDPECFIPERFTPEAKAKHHPYSYIPFGGGPRNCIGMRLALLETKFALVRILQNVKLVVVKETEIPLKLKTGATLSPANGVYVGIQRRH</sequence>
<dbReference type="InterPro" id="IPR001128">
    <property type="entry name" value="Cyt_P450"/>
</dbReference>
<dbReference type="InterPro" id="IPR002401">
    <property type="entry name" value="Cyt_P450_E_grp-I"/>
</dbReference>
<dbReference type="PANTHER" id="PTHR24302:SF15">
    <property type="entry name" value="FATTY-ACID PEROXYGENASE"/>
    <property type="match status" value="1"/>
</dbReference>
<dbReference type="Gene3D" id="1.10.630.10">
    <property type="entry name" value="Cytochrome P450"/>
    <property type="match status" value="1"/>
</dbReference>
<evidence type="ECO:0000256" key="3">
    <source>
        <dbReference type="ARBA" id="ARBA00010617"/>
    </source>
</evidence>
<dbReference type="GO" id="GO:0016705">
    <property type="term" value="F:oxidoreductase activity, acting on paired donors, with incorporation or reduction of molecular oxygen"/>
    <property type="evidence" value="ECO:0007669"/>
    <property type="project" value="InterPro"/>
</dbReference>
<keyword evidence="5 10" id="KW-0479">Metal-binding</keyword>
<dbReference type="CDD" id="cd11055">
    <property type="entry name" value="CYP3A-like"/>
    <property type="match status" value="1"/>
</dbReference>
<dbReference type="PhylomeDB" id="B3RXJ9"/>
<feature type="transmembrane region" description="Helical" evidence="12">
    <location>
        <begin position="16"/>
        <end position="34"/>
    </location>
</feature>
<protein>
    <recommendedName>
        <fullName evidence="15">Cytochrome P450</fullName>
    </recommendedName>
</protein>
<dbReference type="PROSITE" id="PS00086">
    <property type="entry name" value="CYTOCHROME_P450"/>
    <property type="match status" value="1"/>
</dbReference>
<comment type="similarity">
    <text evidence="3 11">Belongs to the cytochrome P450 family.</text>
</comment>
<keyword evidence="11" id="KW-0503">Monooxygenase</keyword>
<evidence type="ECO:0000313" key="13">
    <source>
        <dbReference type="EMBL" id="EDV24872.1"/>
    </source>
</evidence>
<gene>
    <name evidence="13" type="ORF">TRIADDRAFT_25239</name>
</gene>
<dbReference type="InterPro" id="IPR017972">
    <property type="entry name" value="Cyt_P450_CS"/>
</dbReference>
<dbReference type="KEGG" id="tad:TRIADDRAFT_25239"/>
<organism evidence="13 14">
    <name type="scientific">Trichoplax adhaerens</name>
    <name type="common">Trichoplax reptans</name>
    <dbReference type="NCBI Taxonomy" id="10228"/>
    <lineage>
        <taxon>Eukaryota</taxon>
        <taxon>Metazoa</taxon>
        <taxon>Placozoa</taxon>
        <taxon>Uniplacotomia</taxon>
        <taxon>Trichoplacea</taxon>
        <taxon>Trichoplacidae</taxon>
        <taxon>Trichoplax</taxon>
    </lineage>
</organism>
<dbReference type="RefSeq" id="XP_002112762.1">
    <property type="nucleotide sequence ID" value="XM_002112726.1"/>
</dbReference>
<dbReference type="eggNOG" id="KOG0158">
    <property type="taxonomic scope" value="Eukaryota"/>
</dbReference>
<dbReference type="OrthoDB" id="1470350at2759"/>
<accession>B3RXJ9</accession>
<proteinExistence type="inferred from homology"/>
<dbReference type="PRINTS" id="PR00463">
    <property type="entry name" value="EP450I"/>
</dbReference>
<evidence type="ECO:0000313" key="14">
    <source>
        <dbReference type="Proteomes" id="UP000009022"/>
    </source>
</evidence>
<evidence type="ECO:0000256" key="4">
    <source>
        <dbReference type="ARBA" id="ARBA00022617"/>
    </source>
</evidence>
<feature type="binding site" description="axial binding residue" evidence="10">
    <location>
        <position position="448"/>
    </location>
    <ligand>
        <name>heme</name>
        <dbReference type="ChEBI" id="CHEBI:30413"/>
    </ligand>
    <ligandPart>
        <name>Fe</name>
        <dbReference type="ChEBI" id="CHEBI:18248"/>
    </ligandPart>
</feature>
<dbReference type="EMBL" id="DS985245">
    <property type="protein sequence ID" value="EDV24872.1"/>
    <property type="molecule type" value="Genomic_DNA"/>
</dbReference>
<evidence type="ECO:0000256" key="11">
    <source>
        <dbReference type="RuleBase" id="RU000461"/>
    </source>
</evidence>
<dbReference type="InParanoid" id="B3RXJ9"/>
<dbReference type="GO" id="GO:0004497">
    <property type="term" value="F:monooxygenase activity"/>
    <property type="evidence" value="ECO:0007669"/>
    <property type="project" value="UniProtKB-KW"/>
</dbReference>
<dbReference type="FunCoup" id="B3RXJ9">
    <property type="interactions" value="90"/>
</dbReference>
<keyword evidence="4 10" id="KW-0349">Heme</keyword>
<dbReference type="HOGENOM" id="CLU_001570_5_2_1"/>
<dbReference type="SUPFAM" id="SSF48264">
    <property type="entry name" value="Cytochrome P450"/>
    <property type="match status" value="1"/>
</dbReference>
<evidence type="ECO:0000256" key="9">
    <source>
        <dbReference type="ARBA" id="ARBA00043906"/>
    </source>
</evidence>